<dbReference type="Pfam" id="PF03524">
    <property type="entry name" value="CagX"/>
    <property type="match status" value="1"/>
</dbReference>
<evidence type="ECO:0000313" key="4">
    <source>
        <dbReference type="EMBL" id="QZD88933.1"/>
    </source>
</evidence>
<dbReference type="RefSeq" id="WP_221424443.1">
    <property type="nucleotide sequence ID" value="NZ_CP081295.1"/>
</dbReference>
<dbReference type="InterPro" id="IPR038161">
    <property type="entry name" value="VirB9/CagX/TrbG_C_sf"/>
</dbReference>
<dbReference type="EMBL" id="CP081295">
    <property type="protein sequence ID" value="QZD88933.1"/>
    <property type="molecule type" value="Genomic_DNA"/>
</dbReference>
<reference evidence="4 5" key="1">
    <citation type="submission" date="2021-08" db="EMBL/GenBank/DDBJ databases">
        <title>Comparative Genomics Analysis of the Genus Qipengyuania Reveals Extensive Genetic Diversity and Metabolic Versatility, Including the Description of Fifteen Novel Species.</title>
        <authorList>
            <person name="Liu Y."/>
        </authorList>
    </citation>
    <scope>NUCLEOTIDE SEQUENCE [LARGE SCALE GENOMIC DNA]</scope>
    <source>
        <strain evidence="4 5">1NDH13</strain>
    </source>
</reference>
<feature type="signal peptide" evidence="3">
    <location>
        <begin position="1"/>
        <end position="20"/>
    </location>
</feature>
<gene>
    <name evidence="4" type="ORF">K3148_08725</name>
</gene>
<evidence type="ECO:0000256" key="3">
    <source>
        <dbReference type="SAM" id="SignalP"/>
    </source>
</evidence>
<proteinExistence type="inferred from homology"/>
<evidence type="ECO:0000256" key="1">
    <source>
        <dbReference type="ARBA" id="ARBA00006135"/>
    </source>
</evidence>
<dbReference type="CDD" id="cd06911">
    <property type="entry name" value="VirB9_CagX_TrbG"/>
    <property type="match status" value="1"/>
</dbReference>
<dbReference type="Proteomes" id="UP000824281">
    <property type="component" value="Chromosome"/>
</dbReference>
<feature type="chain" id="PRO_5045109029" evidence="3">
    <location>
        <begin position="21"/>
        <end position="255"/>
    </location>
</feature>
<sequence>MKRVALAALSLSLLATPALADPRLQEVMYDEYEVFTLPGRVNVQASIIFGEDETIENVAIGNSQSWQVTPNKRANILFVKPLEPRAATNLTVVTTKRTYLFDLVASPAAKPLYVLRFDYPVDPEEEARKARMAEAAATQAAPADPFSAVDPAELNFAWNGEGASTLLPERAFDDGEATFLTWPTGREVPAILVTNSKGVEGPVNYSVRGETVVIDGVPRSIILRAGEESATLVNTGPERASVPLGETGLARKGDN</sequence>
<dbReference type="InterPro" id="IPR010258">
    <property type="entry name" value="Conjugal_tfr_TrbG/VirB9/CagX"/>
</dbReference>
<keyword evidence="2 3" id="KW-0732">Signal</keyword>
<organism evidence="4 5">
    <name type="scientific">Qipengyuania aurantiaca</name>
    <dbReference type="NCBI Taxonomy" id="2867233"/>
    <lineage>
        <taxon>Bacteria</taxon>
        <taxon>Pseudomonadati</taxon>
        <taxon>Pseudomonadota</taxon>
        <taxon>Alphaproteobacteria</taxon>
        <taxon>Sphingomonadales</taxon>
        <taxon>Erythrobacteraceae</taxon>
        <taxon>Qipengyuania</taxon>
    </lineage>
</organism>
<dbReference type="InterPro" id="IPR033645">
    <property type="entry name" value="VirB9/CagX/TrbG_C"/>
</dbReference>
<name>A0ABX8ZMN3_9SPHN</name>
<accession>A0ABX8ZMN3</accession>
<evidence type="ECO:0000313" key="5">
    <source>
        <dbReference type="Proteomes" id="UP000824281"/>
    </source>
</evidence>
<keyword evidence="5" id="KW-1185">Reference proteome</keyword>
<dbReference type="Gene3D" id="2.60.40.2500">
    <property type="match status" value="1"/>
</dbReference>
<evidence type="ECO:0000256" key="2">
    <source>
        <dbReference type="ARBA" id="ARBA00022729"/>
    </source>
</evidence>
<protein>
    <submittedName>
        <fullName evidence="4">TrbG/VirB9 family P-type conjugative transfer protein</fullName>
    </submittedName>
</protein>
<comment type="similarity">
    <text evidence="1">Belongs to the TrbG/VirB9 family.</text>
</comment>